<dbReference type="InterPro" id="IPR038377">
    <property type="entry name" value="Na/Glc_symporter_sf"/>
</dbReference>
<keyword evidence="9 11" id="KW-0472">Membrane</keyword>
<keyword evidence="3" id="KW-0813">Transport</keyword>
<name>A0A914HI97_GLORO</name>
<keyword evidence="12" id="KW-1185">Reference proteome</keyword>
<evidence type="ECO:0000256" key="8">
    <source>
        <dbReference type="ARBA" id="ARBA00023065"/>
    </source>
</evidence>
<evidence type="ECO:0000256" key="9">
    <source>
        <dbReference type="ARBA" id="ARBA00023136"/>
    </source>
</evidence>
<keyword evidence="8" id="KW-0406">Ion transport</keyword>
<evidence type="ECO:0000313" key="12">
    <source>
        <dbReference type="Proteomes" id="UP000887572"/>
    </source>
</evidence>
<evidence type="ECO:0000256" key="5">
    <source>
        <dbReference type="ARBA" id="ARBA00022692"/>
    </source>
</evidence>
<evidence type="ECO:0000256" key="6">
    <source>
        <dbReference type="ARBA" id="ARBA00022989"/>
    </source>
</evidence>
<evidence type="ECO:0000256" key="10">
    <source>
        <dbReference type="ARBA" id="ARBA00023201"/>
    </source>
</evidence>
<dbReference type="GO" id="GO:0005886">
    <property type="term" value="C:plasma membrane"/>
    <property type="evidence" value="ECO:0007669"/>
    <property type="project" value="UniProtKB-SubCell"/>
</dbReference>
<keyword evidence="4" id="KW-1003">Cell membrane</keyword>
<evidence type="ECO:0000256" key="7">
    <source>
        <dbReference type="ARBA" id="ARBA00023053"/>
    </source>
</evidence>
<evidence type="ECO:0000256" key="1">
    <source>
        <dbReference type="ARBA" id="ARBA00004651"/>
    </source>
</evidence>
<feature type="transmembrane region" description="Helical" evidence="11">
    <location>
        <begin position="57"/>
        <end position="77"/>
    </location>
</feature>
<dbReference type="Gene3D" id="1.20.1730.10">
    <property type="entry name" value="Sodium/glucose cotransporter"/>
    <property type="match status" value="1"/>
</dbReference>
<feature type="transmembrane region" description="Helical" evidence="11">
    <location>
        <begin position="7"/>
        <end position="26"/>
    </location>
</feature>
<comment type="subcellular location">
    <subcellularLocation>
        <location evidence="1">Cell membrane</location>
        <topology evidence="1">Multi-pass membrane protein</topology>
    </subcellularLocation>
</comment>
<dbReference type="PANTHER" id="PTHR42985:SF40">
    <property type="entry name" value="LD47995P-RELATED"/>
    <property type="match status" value="1"/>
</dbReference>
<organism evidence="12 13">
    <name type="scientific">Globodera rostochiensis</name>
    <name type="common">Golden nematode worm</name>
    <name type="synonym">Heterodera rostochiensis</name>
    <dbReference type="NCBI Taxonomy" id="31243"/>
    <lineage>
        <taxon>Eukaryota</taxon>
        <taxon>Metazoa</taxon>
        <taxon>Ecdysozoa</taxon>
        <taxon>Nematoda</taxon>
        <taxon>Chromadorea</taxon>
        <taxon>Rhabditida</taxon>
        <taxon>Tylenchina</taxon>
        <taxon>Tylenchomorpha</taxon>
        <taxon>Tylenchoidea</taxon>
        <taxon>Heteroderidae</taxon>
        <taxon>Heteroderinae</taxon>
        <taxon>Globodera</taxon>
    </lineage>
</organism>
<keyword evidence="10" id="KW-0739">Sodium transport</keyword>
<dbReference type="GO" id="GO:0006814">
    <property type="term" value="P:sodium ion transport"/>
    <property type="evidence" value="ECO:0007669"/>
    <property type="project" value="UniProtKB-KW"/>
</dbReference>
<accession>A0A914HI97</accession>
<comment type="similarity">
    <text evidence="2">Belongs to the sodium:solute symporter (SSF) (TC 2.A.21) family.</text>
</comment>
<evidence type="ECO:0000256" key="4">
    <source>
        <dbReference type="ARBA" id="ARBA00022475"/>
    </source>
</evidence>
<dbReference type="InterPro" id="IPR001734">
    <property type="entry name" value="Na/solute_symporter"/>
</dbReference>
<keyword evidence="7" id="KW-0915">Sodium</keyword>
<dbReference type="PANTHER" id="PTHR42985">
    <property type="entry name" value="SODIUM-COUPLED MONOCARBOXYLATE TRANSPORTER"/>
    <property type="match status" value="1"/>
</dbReference>
<dbReference type="Proteomes" id="UP000887572">
    <property type="component" value="Unplaced"/>
</dbReference>
<dbReference type="PROSITE" id="PS50283">
    <property type="entry name" value="NA_SOLUT_SYMP_3"/>
    <property type="match status" value="1"/>
</dbReference>
<dbReference type="WBParaSite" id="Gr19_v10_g17614.t1">
    <property type="protein sequence ID" value="Gr19_v10_g17614.t1"/>
    <property type="gene ID" value="Gr19_v10_g17614"/>
</dbReference>
<evidence type="ECO:0000256" key="11">
    <source>
        <dbReference type="SAM" id="Phobius"/>
    </source>
</evidence>
<dbReference type="GO" id="GO:0015293">
    <property type="term" value="F:symporter activity"/>
    <property type="evidence" value="ECO:0007669"/>
    <property type="project" value="TreeGrafter"/>
</dbReference>
<evidence type="ECO:0000256" key="2">
    <source>
        <dbReference type="ARBA" id="ARBA00006434"/>
    </source>
</evidence>
<protein>
    <submittedName>
        <fullName evidence="13">NADH dehydrogenase subunit 5</fullName>
    </submittedName>
</protein>
<proteinExistence type="inferred from homology"/>
<dbReference type="InterPro" id="IPR051163">
    <property type="entry name" value="Sodium:Solute_Symporter_SSF"/>
</dbReference>
<evidence type="ECO:0000313" key="13">
    <source>
        <dbReference type="WBParaSite" id="Gr19_v10_g17614.t1"/>
    </source>
</evidence>
<sequence>MFSSVDFVLFALFLLLSLLVGLYQNLFSFFSTQNSGGNHPKRTATSDFLDGGRQLPVLPVCLSLLTTFVSGIGLLSVPAEIYSHGSAMALFNFSNF</sequence>
<keyword evidence="5 11" id="KW-0812">Transmembrane</keyword>
<dbReference type="AlphaFoldDB" id="A0A914HI97"/>
<keyword evidence="6 11" id="KW-1133">Transmembrane helix</keyword>
<evidence type="ECO:0000256" key="3">
    <source>
        <dbReference type="ARBA" id="ARBA00022448"/>
    </source>
</evidence>
<reference evidence="13" key="1">
    <citation type="submission" date="2022-11" db="UniProtKB">
        <authorList>
            <consortium name="WormBaseParasite"/>
        </authorList>
    </citation>
    <scope>IDENTIFICATION</scope>
</reference>